<comment type="subcellular location">
    <subcellularLocation>
        <location evidence="1">Cell membrane</location>
        <topology evidence="1">Multi-pass membrane protein</topology>
    </subcellularLocation>
</comment>
<dbReference type="GO" id="GO:0005886">
    <property type="term" value="C:plasma membrane"/>
    <property type="evidence" value="ECO:0007669"/>
    <property type="project" value="UniProtKB-SubCell"/>
</dbReference>
<sequence>MAKKEKEPEGPQFEGMILSAWQKICTALLGGFYKKRARDDRELRLNLARGNIRVMPEVYRSTVLVSSLLSFVVCFGILTVFFMPEIGVIDLYENIQDPASTKSCVVWRYWNPELINENLDDGGCPEYYTQQFPASWKFGLIAGLVFVVPYLATKHFRGTAKRAYKKRGAALEKFLPYAASYTAAMAASNATPMKIFKSLAKNEDIYGDIAYDAAMIYRDITLLGMDLVTAIKLAVDRSASQWGTDFFQGMVGTLSSGGNLKLYFLNRAEHYMRENRIRLTVFLETLAMLAESYVVVAVAMPLFLLVMLVIMFWVSGSGAQMDESFLYLIVMGMLPMIHIGYCGLVWMMSEEQKM</sequence>
<evidence type="ECO:0000259" key="7">
    <source>
        <dbReference type="Pfam" id="PF00482"/>
    </source>
</evidence>
<evidence type="ECO:0000256" key="1">
    <source>
        <dbReference type="ARBA" id="ARBA00004651"/>
    </source>
</evidence>
<dbReference type="InterPro" id="IPR056569">
    <property type="entry name" value="ArlJ-like"/>
</dbReference>
<keyword evidence="2" id="KW-1003">Cell membrane</keyword>
<gene>
    <name evidence="8" type="primary">flaJ</name>
    <name evidence="8" type="synonym">flaJ-A</name>
</gene>
<dbReference type="PANTHER" id="PTHR35402:SF1">
    <property type="entry name" value="TYPE II SECRETION SYSTEM PROTEIN GSPF DOMAIN-CONTAINING PROTEIN"/>
    <property type="match status" value="1"/>
</dbReference>
<dbReference type="Pfam" id="PF00482">
    <property type="entry name" value="T2SSF"/>
    <property type="match status" value="1"/>
</dbReference>
<feature type="transmembrane region" description="Helical" evidence="6">
    <location>
        <begin position="325"/>
        <end position="348"/>
    </location>
</feature>
<protein>
    <submittedName>
        <fullName evidence="8">Bacterial type II secretion system protein F domain (FlaJ-A, flaJ)</fullName>
    </submittedName>
</protein>
<organism evidence="8">
    <name type="scientific">uncultured marine group II/III euryarchaeote KM3_109_G01</name>
    <dbReference type="NCBI Taxonomy" id="1457850"/>
    <lineage>
        <taxon>Archaea</taxon>
        <taxon>Methanobacteriati</taxon>
        <taxon>Methanobacteriota</taxon>
        <taxon>environmental samples</taxon>
    </lineage>
</organism>
<reference evidence="8" key="1">
    <citation type="journal article" date="2014" name="Genome Biol. Evol.">
        <title>Pangenome evidence for extensive interdomain horizontal transfer affecting lineage core and shell genes in uncultured planktonic thaumarchaeota and euryarchaeota.</title>
        <authorList>
            <person name="Deschamps P."/>
            <person name="Zivanovic Y."/>
            <person name="Moreira D."/>
            <person name="Rodriguez-Valera F."/>
            <person name="Lopez-Garcia P."/>
        </authorList>
    </citation>
    <scope>NUCLEOTIDE SEQUENCE</scope>
</reference>
<accession>A0A075GCF9</accession>
<proteinExistence type="predicted"/>
<evidence type="ECO:0000313" key="8">
    <source>
        <dbReference type="EMBL" id="AIE99342.1"/>
    </source>
</evidence>
<dbReference type="EMBL" id="KF900561">
    <property type="protein sequence ID" value="AIE99342.1"/>
    <property type="molecule type" value="Genomic_DNA"/>
</dbReference>
<feature type="transmembrane region" description="Helical" evidence="6">
    <location>
        <begin position="63"/>
        <end position="83"/>
    </location>
</feature>
<keyword evidence="4 6" id="KW-1133">Transmembrane helix</keyword>
<name>A0A075GCF9_9EURY</name>
<feature type="domain" description="Type II secretion system protein GspF" evidence="7">
    <location>
        <begin position="181"/>
        <end position="307"/>
    </location>
</feature>
<evidence type="ECO:0000256" key="4">
    <source>
        <dbReference type="ARBA" id="ARBA00022989"/>
    </source>
</evidence>
<feature type="transmembrane region" description="Helical" evidence="6">
    <location>
        <begin position="135"/>
        <end position="153"/>
    </location>
</feature>
<evidence type="ECO:0000256" key="6">
    <source>
        <dbReference type="SAM" id="Phobius"/>
    </source>
</evidence>
<dbReference type="PANTHER" id="PTHR35402">
    <property type="entry name" value="INTEGRAL MEMBRANE PROTEIN-RELATED"/>
    <property type="match status" value="1"/>
</dbReference>
<keyword evidence="3 6" id="KW-0812">Transmembrane</keyword>
<feature type="transmembrane region" description="Helical" evidence="6">
    <location>
        <begin position="286"/>
        <end position="313"/>
    </location>
</feature>
<evidence type="ECO:0000256" key="3">
    <source>
        <dbReference type="ARBA" id="ARBA00022692"/>
    </source>
</evidence>
<evidence type="ECO:0000256" key="2">
    <source>
        <dbReference type="ARBA" id="ARBA00022475"/>
    </source>
</evidence>
<keyword evidence="5 6" id="KW-0472">Membrane</keyword>
<dbReference type="InterPro" id="IPR018076">
    <property type="entry name" value="T2SS_GspF_dom"/>
</dbReference>
<evidence type="ECO:0000256" key="5">
    <source>
        <dbReference type="ARBA" id="ARBA00023136"/>
    </source>
</evidence>
<dbReference type="AlphaFoldDB" id="A0A075GCF9"/>